<comment type="domain">
    <text evidence="8">ValRS has two distinct active sites: one for aminoacylation and one for editing. The misactivated threonine is translocated from the active site to the editing site.</text>
</comment>
<dbReference type="NCBIfam" id="NF000540">
    <property type="entry name" value="alt_ValS"/>
    <property type="match status" value="1"/>
</dbReference>
<feature type="domain" description="Aminoacyl-tRNA synthetase class Ia" evidence="10">
    <location>
        <begin position="32"/>
        <end position="114"/>
    </location>
</feature>
<evidence type="ECO:0000259" key="11">
    <source>
        <dbReference type="Pfam" id="PF08264"/>
    </source>
</evidence>
<comment type="similarity">
    <text evidence="8">Belongs to the class-I aminoacyl-tRNA synthetase family. ValS type 2 subfamily.</text>
</comment>
<comment type="caution">
    <text evidence="12">The sequence shown here is derived from an EMBL/GenBank/DDBJ whole genome shotgun (WGS) entry which is preliminary data.</text>
</comment>
<comment type="subunit">
    <text evidence="8">Monomer.</text>
</comment>
<dbReference type="InterPro" id="IPR048044">
    <property type="entry name" value="Valyl-tRNA_ligase_actino"/>
</dbReference>
<dbReference type="InterPro" id="IPR014729">
    <property type="entry name" value="Rossmann-like_a/b/a_fold"/>
</dbReference>
<dbReference type="EMBL" id="RBNH01000007">
    <property type="protein sequence ID" value="RKO24101.1"/>
    <property type="molecule type" value="Genomic_DNA"/>
</dbReference>
<dbReference type="Pfam" id="PF08264">
    <property type="entry name" value="Anticodon_1"/>
    <property type="match status" value="1"/>
</dbReference>
<dbReference type="NCBIfam" id="NF009687">
    <property type="entry name" value="PRK13208.1"/>
    <property type="match status" value="1"/>
</dbReference>
<keyword evidence="4 8" id="KW-0067">ATP-binding</keyword>
<comment type="function">
    <text evidence="8">Catalyzes the attachment of valine to tRNA(Val). As ValRS can inadvertently accommodate and process structurally similar amino acids such as threonine, to avoid such errors, it has a 'posttransfer' editing activity that hydrolyzes mischarged Thr-tRNA(Val) in a tRNA-dependent manner.</text>
</comment>
<organism evidence="12 13">
    <name type="scientific">Pseudarthrobacter phenanthrenivorans</name>
    <name type="common">Arthrobacter phenanthrenivorans</name>
    <dbReference type="NCBI Taxonomy" id="361575"/>
    <lineage>
        <taxon>Bacteria</taxon>
        <taxon>Bacillati</taxon>
        <taxon>Actinomycetota</taxon>
        <taxon>Actinomycetes</taxon>
        <taxon>Micrococcales</taxon>
        <taxon>Micrococcaceae</taxon>
        <taxon>Pseudarthrobacter</taxon>
    </lineage>
</organism>
<reference evidence="13" key="2">
    <citation type="submission" date="2018-10" db="EMBL/GenBank/DDBJ databases">
        <authorList>
            <person name="Wang Y."/>
            <person name="Wang J."/>
            <person name="Yang X."/>
            <person name="Wang Z."/>
            <person name="Huang Y."/>
        </authorList>
    </citation>
    <scope>NUCLEOTIDE SEQUENCE [LARGE SCALE GENOMIC DNA]</scope>
    <source>
        <strain evidence="13">J015</strain>
    </source>
</reference>
<protein>
    <recommendedName>
        <fullName evidence="8">Valine--tRNA ligase</fullName>
        <ecNumber evidence="8">6.1.1.9</ecNumber>
    </recommendedName>
    <alternativeName>
        <fullName evidence="8">Valyl-tRNA synthetase</fullName>
        <shortName evidence="8">ValRS</shortName>
    </alternativeName>
</protein>
<dbReference type="OMA" id="RQWYIRN"/>
<dbReference type="InterPro" id="IPR002303">
    <property type="entry name" value="Valyl-tRNA_ligase"/>
</dbReference>
<evidence type="ECO:0000256" key="2">
    <source>
        <dbReference type="ARBA" id="ARBA00022598"/>
    </source>
</evidence>
<dbReference type="SUPFAM" id="SSF50677">
    <property type="entry name" value="ValRS/IleRS/LeuRS editing domain"/>
    <property type="match status" value="1"/>
</dbReference>
<dbReference type="SUPFAM" id="SSF52374">
    <property type="entry name" value="Nucleotidylyl transferase"/>
    <property type="match status" value="1"/>
</dbReference>
<name>A0A3B0FR80_PSEPS</name>
<evidence type="ECO:0000256" key="5">
    <source>
        <dbReference type="ARBA" id="ARBA00022917"/>
    </source>
</evidence>
<keyword evidence="3 8" id="KW-0547">Nucleotide-binding</keyword>
<evidence type="ECO:0000313" key="13">
    <source>
        <dbReference type="Proteomes" id="UP000273159"/>
    </source>
</evidence>
<dbReference type="InterPro" id="IPR009080">
    <property type="entry name" value="tRNAsynth_Ia_anticodon-bd"/>
</dbReference>
<dbReference type="PANTHER" id="PTHR11946:SF93">
    <property type="entry name" value="VALINE--TRNA LIGASE, CHLOROPLASTIC_MITOCHONDRIAL 2"/>
    <property type="match status" value="1"/>
</dbReference>
<dbReference type="InterPro" id="IPR033705">
    <property type="entry name" value="Anticodon_Ia_Val"/>
</dbReference>
<dbReference type="Pfam" id="PF00133">
    <property type="entry name" value="tRNA-synt_1"/>
    <property type="match status" value="2"/>
</dbReference>
<dbReference type="InterPro" id="IPR022874">
    <property type="entry name" value="Valine-tRNA_ligase_type_2"/>
</dbReference>
<dbReference type="Gene3D" id="3.40.50.620">
    <property type="entry name" value="HUPs"/>
    <property type="match status" value="2"/>
</dbReference>
<dbReference type="GO" id="GO:0002161">
    <property type="term" value="F:aminoacyl-tRNA deacylase activity"/>
    <property type="evidence" value="ECO:0007669"/>
    <property type="project" value="InterPro"/>
</dbReference>
<keyword evidence="6 8" id="KW-0030">Aminoacyl-tRNA synthetase</keyword>
<feature type="binding site" evidence="8">
    <location>
        <position position="597"/>
    </location>
    <ligand>
        <name>ATP</name>
        <dbReference type="ChEBI" id="CHEBI:30616"/>
    </ligand>
</feature>
<dbReference type="Proteomes" id="UP000273159">
    <property type="component" value="Unassembled WGS sequence"/>
</dbReference>
<dbReference type="Gene3D" id="1.10.730.10">
    <property type="entry name" value="Isoleucyl-tRNA Synthetase, Domain 1"/>
    <property type="match status" value="1"/>
</dbReference>
<dbReference type="PRINTS" id="PR00986">
    <property type="entry name" value="TRNASYNTHVAL"/>
</dbReference>
<accession>A0A3B0FR80</accession>
<dbReference type="GO" id="GO:0004832">
    <property type="term" value="F:valine-tRNA ligase activity"/>
    <property type="evidence" value="ECO:0007669"/>
    <property type="project" value="UniProtKB-UniRule"/>
</dbReference>
<dbReference type="PROSITE" id="PS00178">
    <property type="entry name" value="AA_TRNA_LIGASE_I"/>
    <property type="match status" value="1"/>
</dbReference>
<evidence type="ECO:0000256" key="4">
    <source>
        <dbReference type="ARBA" id="ARBA00022840"/>
    </source>
</evidence>
<dbReference type="RefSeq" id="WP_013601334.1">
    <property type="nucleotide sequence ID" value="NZ_RBNH01000007.1"/>
</dbReference>
<feature type="short sequence motif" description="'HIGH' region" evidence="8">
    <location>
        <begin position="60"/>
        <end position="70"/>
    </location>
</feature>
<comment type="catalytic activity">
    <reaction evidence="7 8">
        <text>tRNA(Val) + L-valine + ATP = L-valyl-tRNA(Val) + AMP + diphosphate</text>
        <dbReference type="Rhea" id="RHEA:10704"/>
        <dbReference type="Rhea" id="RHEA-COMP:9672"/>
        <dbReference type="Rhea" id="RHEA-COMP:9708"/>
        <dbReference type="ChEBI" id="CHEBI:30616"/>
        <dbReference type="ChEBI" id="CHEBI:33019"/>
        <dbReference type="ChEBI" id="CHEBI:57762"/>
        <dbReference type="ChEBI" id="CHEBI:78442"/>
        <dbReference type="ChEBI" id="CHEBI:78537"/>
        <dbReference type="ChEBI" id="CHEBI:456215"/>
        <dbReference type="EC" id="6.1.1.9"/>
    </reaction>
</comment>
<evidence type="ECO:0000256" key="3">
    <source>
        <dbReference type="ARBA" id="ARBA00022741"/>
    </source>
</evidence>
<evidence type="ECO:0000256" key="6">
    <source>
        <dbReference type="ARBA" id="ARBA00023146"/>
    </source>
</evidence>
<proteinExistence type="inferred from homology"/>
<dbReference type="AlphaFoldDB" id="A0A3B0FR80"/>
<dbReference type="SUPFAM" id="SSF47323">
    <property type="entry name" value="Anticodon-binding domain of a subclass of class I aminoacyl-tRNA synthetases"/>
    <property type="match status" value="1"/>
</dbReference>
<evidence type="ECO:0000256" key="1">
    <source>
        <dbReference type="ARBA" id="ARBA00022490"/>
    </source>
</evidence>
<reference evidence="12 13" key="1">
    <citation type="submission" date="2018-10" db="EMBL/GenBank/DDBJ databases">
        <title>Genome-guide identification and characterization of bacteria that degrade polycyclic aromatic hydrocarbons and resist hexavalent chromium simultaneously.</title>
        <authorList>
            <person name="Feng H."/>
        </authorList>
    </citation>
    <scope>NUCLEOTIDE SEQUENCE [LARGE SCALE GENOMIC DNA]</scope>
    <source>
        <strain evidence="12 13">J015</strain>
    </source>
</reference>
<feature type="domain" description="Aminoacyl-tRNA synthetase class Ia" evidence="10">
    <location>
        <begin position="135"/>
        <end position="630"/>
    </location>
</feature>
<dbReference type="PANTHER" id="PTHR11946">
    <property type="entry name" value="VALYL-TRNA SYNTHETASES"/>
    <property type="match status" value="1"/>
</dbReference>
<comment type="subcellular location">
    <subcellularLocation>
        <location evidence="8">Cytoplasm</location>
    </subcellularLocation>
</comment>
<evidence type="ECO:0000313" key="12">
    <source>
        <dbReference type="EMBL" id="RKO24101.1"/>
    </source>
</evidence>
<keyword evidence="5 8" id="KW-0648">Protein biosynthesis</keyword>
<evidence type="ECO:0000256" key="7">
    <source>
        <dbReference type="ARBA" id="ARBA00047552"/>
    </source>
</evidence>
<dbReference type="GO" id="GO:0005829">
    <property type="term" value="C:cytosol"/>
    <property type="evidence" value="ECO:0007669"/>
    <property type="project" value="TreeGrafter"/>
</dbReference>
<dbReference type="EC" id="6.1.1.9" evidence="8"/>
<dbReference type="GO" id="GO:0006438">
    <property type="term" value="P:valyl-tRNA aminoacylation"/>
    <property type="evidence" value="ECO:0007669"/>
    <property type="project" value="UniProtKB-UniRule"/>
</dbReference>
<dbReference type="HAMAP" id="MF_02005">
    <property type="entry name" value="Val_tRNA_synth_type2"/>
    <property type="match status" value="1"/>
</dbReference>
<dbReference type="CDD" id="cd07962">
    <property type="entry name" value="Anticodon_Ia_Val"/>
    <property type="match status" value="1"/>
</dbReference>
<feature type="domain" description="Methionyl/Valyl/Leucyl/Isoleucyl-tRNA synthetase anticodon-binding" evidence="11">
    <location>
        <begin position="677"/>
        <end position="818"/>
    </location>
</feature>
<dbReference type="InterPro" id="IPR002300">
    <property type="entry name" value="aa-tRNA-synth_Ia"/>
</dbReference>
<dbReference type="InterPro" id="IPR009008">
    <property type="entry name" value="Val/Leu/Ile-tRNA-synth_edit"/>
</dbReference>
<keyword evidence="2 8" id="KW-0436">Ligase</keyword>
<evidence type="ECO:0000259" key="10">
    <source>
        <dbReference type="Pfam" id="PF00133"/>
    </source>
</evidence>
<feature type="region of interest" description="Disordered" evidence="9">
    <location>
        <begin position="1"/>
        <end position="21"/>
    </location>
</feature>
<keyword evidence="1 8" id="KW-0963">Cytoplasm</keyword>
<gene>
    <name evidence="8 12" type="primary">valS</name>
    <name evidence="12" type="ORF">D7Z96_09460</name>
</gene>
<dbReference type="InterPro" id="IPR013155">
    <property type="entry name" value="M/V/L/I-tRNA-synth_anticd-bd"/>
</dbReference>
<feature type="short sequence motif" description="'KMSKS' region" evidence="8">
    <location>
        <begin position="594"/>
        <end position="598"/>
    </location>
</feature>
<sequence>MAEDKQGTDTPTTTPINVPDKPALEGLEAALTQRWLTEGTYKFRRETTRDQVYSIDTPPPTASGSLHVGHMFSYTQTDVLARYQRMTGKNVFYPMGWDDNGLPTERRVQNYYGVRCDPSIPYNPDYQPPAQPAKNQRDFDVVSRRNFIELCEELAVEDEKVFENLFQTLGLSVDWELTYRTIDDNSRAVSQRAFLANLAAGDAYMAEAPTLWDVTFRTAVAQAELEDREVPGAYYRYPFFTGDGEKIYIETTRPELLAACAALVANPDDERYQPLFGKKVTSPLFGVELEVKAHPLAKADKGSGIAMVCTFGDLTDVTWWRELQLPTRAIVGRDGRIISEAPEWITTDEGRQAFAAIAGKTVFSAKEEVVKLLTAAELLDGEPKKIMHPVNFYEKGDKPLEVVTSRQWYIRNGGRDEDRRERLIARGHEIDFHPAFMRSRYENWIAGLNGDWLVSRQRFFGVPIPVWYPLDADGNPDYDSPIVPSDEQLPVDPAADAAPGYEEAQRDVPGGFTGDADILDTWATSSLTPKIVGGWKRDEDLFAKVFPFDVRPQGHDIIRTWLFSSVVRADALENSAPWKHAAISGWILDPDRKKMSKSKGNVVVPTDVLEEYGSDAVRYWAASAKLGADTAYEIAQMKIGRRLAIKLLNASKFVLNLGATENSVVSDDLAVLANPLDRAVLAQLSEVVAQSTRAFENYDYARALQITESFFWQFTDDYVELIKDRAYGAAGEAEQASVLAALATTLDTLLRLFAPFLPFATEEVWSWWRKGSVHRAEWPAALEVPGGDTGMLATVGLALSGVRKAKSEAKVKQRTEVLSATITAPEELAAQLQAGLADLKAASNAREISLVVGEGELAVTDVALAPTEEPAKA</sequence>
<dbReference type="InterPro" id="IPR001412">
    <property type="entry name" value="aa-tRNA-synth_I_CS"/>
</dbReference>
<dbReference type="GO" id="GO:0005524">
    <property type="term" value="F:ATP binding"/>
    <property type="evidence" value="ECO:0007669"/>
    <property type="project" value="UniProtKB-UniRule"/>
</dbReference>
<evidence type="ECO:0000256" key="8">
    <source>
        <dbReference type="HAMAP-Rule" id="MF_02005"/>
    </source>
</evidence>
<evidence type="ECO:0000256" key="9">
    <source>
        <dbReference type="SAM" id="MobiDB-lite"/>
    </source>
</evidence>